<dbReference type="GO" id="GO:0006487">
    <property type="term" value="P:protein N-linked glycosylation"/>
    <property type="evidence" value="ECO:0007669"/>
    <property type="project" value="TreeGrafter"/>
</dbReference>
<evidence type="ECO:0008006" key="6">
    <source>
        <dbReference type="Google" id="ProtNLM"/>
    </source>
</evidence>
<evidence type="ECO:0000256" key="2">
    <source>
        <dbReference type="ARBA" id="ARBA00022676"/>
    </source>
</evidence>
<dbReference type="GO" id="GO:0000139">
    <property type="term" value="C:Golgi membrane"/>
    <property type="evidence" value="ECO:0007669"/>
    <property type="project" value="TreeGrafter"/>
</dbReference>
<evidence type="ECO:0000313" key="4">
    <source>
        <dbReference type="EMBL" id="OQS06977.1"/>
    </source>
</evidence>
<evidence type="ECO:0000256" key="3">
    <source>
        <dbReference type="ARBA" id="ARBA00022679"/>
    </source>
</evidence>
<keyword evidence="2" id="KW-0328">Glycosyltransferase</keyword>
<dbReference type="InterPro" id="IPR029044">
    <property type="entry name" value="Nucleotide-diphossugar_trans"/>
</dbReference>
<reference evidence="4 5" key="1">
    <citation type="journal article" date="2014" name="Genome Biol. Evol.">
        <title>The secreted proteins of Achlya hypogyna and Thraustotheca clavata identify the ancestral oomycete secretome and reveal gene acquisitions by horizontal gene transfer.</title>
        <authorList>
            <person name="Misner I."/>
            <person name="Blouin N."/>
            <person name="Leonard G."/>
            <person name="Richards T.A."/>
            <person name="Lane C.E."/>
        </authorList>
    </citation>
    <scope>NUCLEOTIDE SEQUENCE [LARGE SCALE GENOMIC DNA]</scope>
    <source>
        <strain evidence="4 5">ATCC 34112</strain>
    </source>
</reference>
<dbReference type="AlphaFoldDB" id="A0A1W0A9J6"/>
<keyword evidence="5" id="KW-1185">Reference proteome</keyword>
<sequence length="346" mass="39879">MEATPTDEYTTLMNLALTTGVRGYRNLYPLYQKHFGLDQLSIQDKHCINQVICSLRAHDAEIERNTTIQSNTNVAVFTAYTTDYSVGHTCAHINQLYAQRHGYPFYCDVLPYKEMMTAIAPRNFCGWYKVAMIKRFFEDMEALKAQNIGYLMWIDADAVVIDHSIAAQSLIVQAQHRDLIISEDINPCCMINTGVMLIKLSEWSRDLWNEVWTMRRYFDVFYYEQSALMRCLKKREEGLVNVRPFHSFVPGGPQGLKLFPHVAVTPHLELNSNRCSGMGVDIADSSKRIDTRYSNEEQKDEMARYIFHCAGRCDKALTLKAVLEAKCFDISTLELKSLKLERYNID</sequence>
<dbReference type="InterPro" id="IPR008630">
    <property type="entry name" value="Glyco_trans_34"/>
</dbReference>
<keyword evidence="3" id="KW-0808">Transferase</keyword>
<comment type="similarity">
    <text evidence="1">Belongs to the glycosyltransferase 34 family.</text>
</comment>
<comment type="caution">
    <text evidence="4">The sequence shown here is derived from an EMBL/GenBank/DDBJ whole genome shotgun (WGS) entry which is preliminary data.</text>
</comment>
<gene>
    <name evidence="4" type="ORF">THRCLA_00994</name>
</gene>
<dbReference type="SUPFAM" id="SSF53448">
    <property type="entry name" value="Nucleotide-diphospho-sugar transferases"/>
    <property type="match status" value="1"/>
</dbReference>
<proteinExistence type="inferred from homology"/>
<organism evidence="4 5">
    <name type="scientific">Thraustotheca clavata</name>
    <dbReference type="NCBI Taxonomy" id="74557"/>
    <lineage>
        <taxon>Eukaryota</taxon>
        <taxon>Sar</taxon>
        <taxon>Stramenopiles</taxon>
        <taxon>Oomycota</taxon>
        <taxon>Saprolegniomycetes</taxon>
        <taxon>Saprolegniales</taxon>
        <taxon>Achlyaceae</taxon>
        <taxon>Thraustotheca</taxon>
    </lineage>
</organism>
<evidence type="ECO:0000313" key="5">
    <source>
        <dbReference type="Proteomes" id="UP000243217"/>
    </source>
</evidence>
<evidence type="ECO:0000256" key="1">
    <source>
        <dbReference type="ARBA" id="ARBA00005664"/>
    </source>
</evidence>
<dbReference type="PANTHER" id="PTHR31306">
    <property type="entry name" value="ALPHA-1,6-MANNOSYLTRANSFERASE MNN11-RELATED"/>
    <property type="match status" value="1"/>
</dbReference>
<protein>
    <recommendedName>
        <fullName evidence="6">Nucleotide-diphospho-sugar transferase domain-containing protein</fullName>
    </recommendedName>
</protein>
<dbReference type="OrthoDB" id="407658at2759"/>
<dbReference type="GO" id="GO:0016757">
    <property type="term" value="F:glycosyltransferase activity"/>
    <property type="evidence" value="ECO:0007669"/>
    <property type="project" value="UniProtKB-KW"/>
</dbReference>
<dbReference type="Gene3D" id="3.90.550.10">
    <property type="entry name" value="Spore Coat Polysaccharide Biosynthesis Protein SpsA, Chain A"/>
    <property type="match status" value="1"/>
</dbReference>
<dbReference type="Proteomes" id="UP000243217">
    <property type="component" value="Unassembled WGS sequence"/>
</dbReference>
<accession>A0A1W0A9J6</accession>
<name>A0A1W0A9J6_9STRA</name>
<dbReference type="PANTHER" id="PTHR31306:SF4">
    <property type="entry name" value="ALPHA-1,2-GALACTOSYLTRANSFERASE"/>
    <property type="match status" value="1"/>
</dbReference>
<dbReference type="EMBL" id="JNBS01000286">
    <property type="protein sequence ID" value="OQS06977.1"/>
    <property type="molecule type" value="Genomic_DNA"/>
</dbReference>